<proteinExistence type="predicted"/>
<dbReference type="EMBL" id="BSRA01000004">
    <property type="protein sequence ID" value="GLV13202.1"/>
    <property type="molecule type" value="Genomic_DNA"/>
</dbReference>
<reference evidence="2" key="3">
    <citation type="submission" date="2023-02" db="EMBL/GenBank/DDBJ databases">
        <title>Proposal of a novel subspecies: Alicyclobacillus hesperidum subspecies aegle.</title>
        <authorList>
            <person name="Goto K."/>
            <person name="Fujii T."/>
            <person name="Yasui K."/>
            <person name="Mochida K."/>
            <person name="Kato-Tanaka Y."/>
            <person name="Morohoshi S."/>
            <person name="An S.Y."/>
            <person name="Kasai H."/>
            <person name="Yokota A."/>
        </authorList>
    </citation>
    <scope>NUCLEOTIDE SEQUENCE</scope>
    <source>
        <strain evidence="2">DSM 12766</strain>
    </source>
</reference>
<protein>
    <submittedName>
        <fullName evidence="3">High-affinity nickel-transport protein</fullName>
    </submittedName>
</protein>
<keyword evidence="4" id="KW-1185">Reference proteome</keyword>
<sequence>MLSLLYALGHELVIVVFGGAAVLVGWTLPDWIDGGWRDLSVSPSFMY</sequence>
<feature type="transmembrane region" description="Helical" evidence="1">
    <location>
        <begin position="12"/>
        <end position="29"/>
    </location>
</feature>
<dbReference type="STRING" id="89784.SAMN04489725_102145"/>
<keyword evidence="1" id="KW-1133">Transmembrane helix</keyword>
<evidence type="ECO:0000313" key="2">
    <source>
        <dbReference type="EMBL" id="GLV13202.1"/>
    </source>
</evidence>
<reference evidence="3" key="1">
    <citation type="submission" date="2016-10" db="EMBL/GenBank/DDBJ databases">
        <authorList>
            <person name="de Groot N.N."/>
        </authorList>
    </citation>
    <scope>NUCLEOTIDE SEQUENCE [LARGE SCALE GENOMIC DNA]</scope>
    <source>
        <strain evidence="3">DSM 12489</strain>
    </source>
</reference>
<dbReference type="AlphaFoldDB" id="A0A1H2R3Y5"/>
<dbReference type="Proteomes" id="UP000182589">
    <property type="component" value="Unassembled WGS sequence"/>
</dbReference>
<dbReference type="Proteomes" id="UP001157137">
    <property type="component" value="Unassembled WGS sequence"/>
</dbReference>
<reference evidence="4" key="2">
    <citation type="submission" date="2016-10" db="EMBL/GenBank/DDBJ databases">
        <authorList>
            <person name="Varghese N."/>
        </authorList>
    </citation>
    <scope>NUCLEOTIDE SEQUENCE [LARGE SCALE GENOMIC DNA]</scope>
    <source>
        <strain evidence="4">DSM 12489</strain>
    </source>
</reference>
<evidence type="ECO:0000256" key="1">
    <source>
        <dbReference type="SAM" id="Phobius"/>
    </source>
</evidence>
<organism evidence="3 4">
    <name type="scientific">Alicyclobacillus hesperidum</name>
    <dbReference type="NCBI Taxonomy" id="89784"/>
    <lineage>
        <taxon>Bacteria</taxon>
        <taxon>Bacillati</taxon>
        <taxon>Bacillota</taxon>
        <taxon>Bacilli</taxon>
        <taxon>Bacillales</taxon>
        <taxon>Alicyclobacillaceae</taxon>
        <taxon>Alicyclobacillus</taxon>
    </lineage>
</organism>
<keyword evidence="1" id="KW-0812">Transmembrane</keyword>
<gene>
    <name evidence="2" type="ORF">Heshes_08860</name>
    <name evidence="3" type="ORF">SAMN04489725_102145</name>
</gene>
<evidence type="ECO:0000313" key="4">
    <source>
        <dbReference type="Proteomes" id="UP000182589"/>
    </source>
</evidence>
<dbReference type="EMBL" id="FNOJ01000002">
    <property type="protein sequence ID" value="SDW13918.1"/>
    <property type="molecule type" value="Genomic_DNA"/>
</dbReference>
<evidence type="ECO:0000313" key="3">
    <source>
        <dbReference type="EMBL" id="SDW13918.1"/>
    </source>
</evidence>
<name>A0A1H2R3Y5_9BACL</name>
<accession>A0A1H2R3Y5</accession>
<keyword evidence="1" id="KW-0472">Membrane</keyword>